<proteinExistence type="predicted"/>
<organism evidence="1 2">
    <name type="scientific">Mycolicibacterium fortuitum</name>
    <name type="common">Mycobacterium fortuitum</name>
    <dbReference type="NCBI Taxonomy" id="1766"/>
    <lineage>
        <taxon>Bacteria</taxon>
        <taxon>Bacillati</taxon>
        <taxon>Actinomycetota</taxon>
        <taxon>Actinomycetes</taxon>
        <taxon>Mycobacteriales</taxon>
        <taxon>Mycobacteriaceae</taxon>
        <taxon>Mycolicibacterium</taxon>
    </lineage>
</organism>
<reference evidence="1" key="1">
    <citation type="submission" date="2023-10" db="EMBL/GenBank/DDBJ databases">
        <title>Mycolicibacterium fortuitum clinical isolates causing pulmonary infections in humans.</title>
        <authorList>
            <person name="Mejia-Ponce P.M."/>
            <person name="Zenteno-Cuevas R."/>
            <person name="Licona-Cassani C."/>
        </authorList>
    </citation>
    <scope>NUCLEOTIDE SEQUENCE</scope>
    <source>
        <strain evidence="1">M8</strain>
    </source>
</reference>
<protein>
    <submittedName>
        <fullName evidence="1">WXG100 family type VII secretion target</fullName>
    </submittedName>
</protein>
<sequence>MVQQMHTDEGAMALAAQNFETNSAQLKTILKTVEGIADQLIPQFKGQSGTAAQAALARYHSAELPLITEMDTISQNIRESGLQYGSTDSAGVAPISNAFNFGH</sequence>
<name>A0AAE4VCP7_MYCFO</name>
<accession>A0AAE4VCP7</accession>
<gene>
    <name evidence="1" type="ORF">R4485_19700</name>
</gene>
<dbReference type="EMBL" id="JAWLVV010000017">
    <property type="protein sequence ID" value="MDV7292401.1"/>
    <property type="molecule type" value="Genomic_DNA"/>
</dbReference>
<dbReference type="RefSeq" id="WP_216865812.1">
    <property type="nucleotide sequence ID" value="NZ_JAWLVK010000018.1"/>
</dbReference>
<dbReference type="Pfam" id="PF06013">
    <property type="entry name" value="WXG100"/>
    <property type="match status" value="1"/>
</dbReference>
<comment type="caution">
    <text evidence="1">The sequence shown here is derived from an EMBL/GenBank/DDBJ whole genome shotgun (WGS) entry which is preliminary data.</text>
</comment>
<dbReference type="InterPro" id="IPR010310">
    <property type="entry name" value="T7SS_ESAT-6-like"/>
</dbReference>
<dbReference type="Proteomes" id="UP001186041">
    <property type="component" value="Unassembled WGS sequence"/>
</dbReference>
<evidence type="ECO:0000313" key="2">
    <source>
        <dbReference type="Proteomes" id="UP001186041"/>
    </source>
</evidence>
<evidence type="ECO:0000313" key="1">
    <source>
        <dbReference type="EMBL" id="MDV7292401.1"/>
    </source>
</evidence>
<dbReference type="AlphaFoldDB" id="A0AAE4VCP7"/>